<feature type="region of interest" description="Disordered" evidence="1">
    <location>
        <begin position="15"/>
        <end position="36"/>
    </location>
</feature>
<organism evidence="2 3">
    <name type="scientific">Peterkaempfera bronchialis</name>
    <dbReference type="NCBI Taxonomy" id="2126346"/>
    <lineage>
        <taxon>Bacteria</taxon>
        <taxon>Bacillati</taxon>
        <taxon>Actinomycetota</taxon>
        <taxon>Actinomycetes</taxon>
        <taxon>Kitasatosporales</taxon>
        <taxon>Streptomycetaceae</taxon>
        <taxon>Peterkaempfera</taxon>
    </lineage>
</organism>
<dbReference type="KEGG" id="stri:C7M71_002385"/>
<dbReference type="OrthoDB" id="4560088at2"/>
<evidence type="ECO:0000256" key="1">
    <source>
        <dbReference type="SAM" id="MobiDB-lite"/>
    </source>
</evidence>
<evidence type="ECO:0000313" key="3">
    <source>
        <dbReference type="Proteomes" id="UP000249340"/>
    </source>
</evidence>
<evidence type="ECO:0000313" key="2">
    <source>
        <dbReference type="EMBL" id="AXI76488.1"/>
    </source>
</evidence>
<dbReference type="Proteomes" id="UP000249340">
    <property type="component" value="Chromosome"/>
</dbReference>
<feature type="compositionally biased region" description="Low complexity" evidence="1">
    <location>
        <begin position="23"/>
        <end position="36"/>
    </location>
</feature>
<proteinExistence type="predicted"/>
<dbReference type="AlphaFoldDB" id="A0A345SRY3"/>
<name>A0A345SRY3_9ACTN</name>
<gene>
    <name evidence="2" type="ORF">C7M71_002385</name>
</gene>
<dbReference type="InterPro" id="IPR011990">
    <property type="entry name" value="TPR-like_helical_dom_sf"/>
</dbReference>
<reference evidence="3" key="1">
    <citation type="submission" date="2018-07" db="EMBL/GenBank/DDBJ databases">
        <title>Streptacidiphilus bronchialis DSM 106435 chromosome.</title>
        <authorList>
            <person name="Batra D."/>
            <person name="Gulvik C.A."/>
        </authorList>
    </citation>
    <scope>NUCLEOTIDE SEQUENCE [LARGE SCALE GENOMIC DNA]</scope>
    <source>
        <strain evidence="3">DSM 106435</strain>
    </source>
</reference>
<sequence length="115" mass="11984">MGAFFQESAVVQDDDAVGRAGGLPAPRSAVPRPARPAGAAEEFAALLPDRKRVLGPTHPHTFATRFSLANLTGEAGDPGRAVMLLSALLADQTAALGSNHPDTLGARRAFARWRG</sequence>
<keyword evidence="3" id="KW-1185">Reference proteome</keyword>
<dbReference type="Gene3D" id="1.25.40.10">
    <property type="entry name" value="Tetratricopeptide repeat domain"/>
    <property type="match status" value="1"/>
</dbReference>
<evidence type="ECO:0008006" key="4">
    <source>
        <dbReference type="Google" id="ProtNLM"/>
    </source>
</evidence>
<dbReference type="EMBL" id="CP031264">
    <property type="protein sequence ID" value="AXI76488.1"/>
    <property type="molecule type" value="Genomic_DNA"/>
</dbReference>
<accession>A0A345SRY3</accession>
<protein>
    <recommendedName>
        <fullName evidence="4">Tetratricopeptide repeat protein</fullName>
    </recommendedName>
</protein>